<accession>A0A5B6WRR5</accession>
<sequence length="94" mass="10914">MLIHPESGMDYMVYSDASYTSIGCVLMQDGKNHPDKANVVENALSRRSMTNLRKMFARLSPVDDKAYWQSCKSSPPWLVRSRKSNLWMFSCFLW</sequence>
<evidence type="ECO:0000313" key="1">
    <source>
        <dbReference type="EMBL" id="KAA3484601.1"/>
    </source>
</evidence>
<proteinExistence type="predicted"/>
<dbReference type="AlphaFoldDB" id="A0A5B6WRR5"/>
<keyword evidence="2" id="KW-1185">Reference proteome</keyword>
<dbReference type="EMBL" id="SMMG02000002">
    <property type="protein sequence ID" value="KAA3484601.1"/>
    <property type="molecule type" value="Genomic_DNA"/>
</dbReference>
<gene>
    <name evidence="1" type="ORF">EPI10_006675</name>
</gene>
<dbReference type="OrthoDB" id="1738613at2759"/>
<dbReference type="Proteomes" id="UP000325315">
    <property type="component" value="Unassembled WGS sequence"/>
</dbReference>
<reference evidence="2" key="1">
    <citation type="journal article" date="2019" name="Plant Biotechnol. J.">
        <title>Genome sequencing of the Australian wild diploid species Gossypium australe highlights disease resistance and delayed gland morphogenesis.</title>
        <authorList>
            <person name="Cai Y."/>
            <person name="Cai X."/>
            <person name="Wang Q."/>
            <person name="Wang P."/>
            <person name="Zhang Y."/>
            <person name="Cai C."/>
            <person name="Xu Y."/>
            <person name="Wang K."/>
            <person name="Zhou Z."/>
            <person name="Wang C."/>
            <person name="Geng S."/>
            <person name="Li B."/>
            <person name="Dong Q."/>
            <person name="Hou Y."/>
            <person name="Wang H."/>
            <person name="Ai P."/>
            <person name="Liu Z."/>
            <person name="Yi F."/>
            <person name="Sun M."/>
            <person name="An G."/>
            <person name="Cheng J."/>
            <person name="Zhang Y."/>
            <person name="Shi Q."/>
            <person name="Xie Y."/>
            <person name="Shi X."/>
            <person name="Chang Y."/>
            <person name="Huang F."/>
            <person name="Chen Y."/>
            <person name="Hong S."/>
            <person name="Mi L."/>
            <person name="Sun Q."/>
            <person name="Zhang L."/>
            <person name="Zhou B."/>
            <person name="Peng R."/>
            <person name="Zhang X."/>
            <person name="Liu F."/>
        </authorList>
    </citation>
    <scope>NUCLEOTIDE SEQUENCE [LARGE SCALE GENOMIC DNA]</scope>
    <source>
        <strain evidence="2">cv. PA1801</strain>
    </source>
</reference>
<comment type="caution">
    <text evidence="1">The sequence shown here is derived from an EMBL/GenBank/DDBJ whole genome shotgun (WGS) entry which is preliminary data.</text>
</comment>
<evidence type="ECO:0000313" key="2">
    <source>
        <dbReference type="Proteomes" id="UP000325315"/>
    </source>
</evidence>
<protein>
    <submittedName>
        <fullName evidence="1">Integrase</fullName>
    </submittedName>
</protein>
<name>A0A5B6WRR5_9ROSI</name>
<organism evidence="1 2">
    <name type="scientific">Gossypium australe</name>
    <dbReference type="NCBI Taxonomy" id="47621"/>
    <lineage>
        <taxon>Eukaryota</taxon>
        <taxon>Viridiplantae</taxon>
        <taxon>Streptophyta</taxon>
        <taxon>Embryophyta</taxon>
        <taxon>Tracheophyta</taxon>
        <taxon>Spermatophyta</taxon>
        <taxon>Magnoliopsida</taxon>
        <taxon>eudicotyledons</taxon>
        <taxon>Gunneridae</taxon>
        <taxon>Pentapetalae</taxon>
        <taxon>rosids</taxon>
        <taxon>malvids</taxon>
        <taxon>Malvales</taxon>
        <taxon>Malvaceae</taxon>
        <taxon>Malvoideae</taxon>
        <taxon>Gossypium</taxon>
    </lineage>
</organism>